<keyword evidence="2" id="KW-0963">Cytoplasm</keyword>
<gene>
    <name evidence="5" type="ORF">M6B38_229790</name>
</gene>
<dbReference type="InterPro" id="IPR006861">
    <property type="entry name" value="HABP4_PAIRBP1-bd"/>
</dbReference>
<keyword evidence="6" id="KW-1185">Reference proteome</keyword>
<feature type="compositionally biased region" description="Gly residues" evidence="3">
    <location>
        <begin position="71"/>
        <end position="90"/>
    </location>
</feature>
<dbReference type="Pfam" id="PF04774">
    <property type="entry name" value="HABP4_PAI-RBP1"/>
    <property type="match status" value="1"/>
</dbReference>
<feature type="compositionally biased region" description="Low complexity" evidence="3">
    <location>
        <begin position="31"/>
        <end position="48"/>
    </location>
</feature>
<dbReference type="InterPro" id="IPR039764">
    <property type="entry name" value="HABP4/SERBP1-like"/>
</dbReference>
<accession>A0AAX6DS28</accession>
<reference evidence="5" key="2">
    <citation type="submission" date="2023-04" db="EMBL/GenBank/DDBJ databases">
        <authorList>
            <person name="Bruccoleri R.E."/>
            <person name="Oakeley E.J."/>
            <person name="Faust A.-M."/>
            <person name="Dessus-Babus S."/>
            <person name="Altorfer M."/>
            <person name="Burckhardt D."/>
            <person name="Oertli M."/>
            <person name="Naumann U."/>
            <person name="Petersen F."/>
            <person name="Wong J."/>
        </authorList>
    </citation>
    <scope>NUCLEOTIDE SEQUENCE</scope>
    <source>
        <strain evidence="5">GSM-AAB239-AS_SAM_17_03QT</strain>
        <tissue evidence="5">Leaf</tissue>
    </source>
</reference>
<dbReference type="GO" id="GO:0003723">
    <property type="term" value="F:RNA binding"/>
    <property type="evidence" value="ECO:0007669"/>
    <property type="project" value="InterPro"/>
</dbReference>
<evidence type="ECO:0000256" key="3">
    <source>
        <dbReference type="SAM" id="MobiDB-lite"/>
    </source>
</evidence>
<organism evidence="5 6">
    <name type="scientific">Iris pallida</name>
    <name type="common">Sweet iris</name>
    <dbReference type="NCBI Taxonomy" id="29817"/>
    <lineage>
        <taxon>Eukaryota</taxon>
        <taxon>Viridiplantae</taxon>
        <taxon>Streptophyta</taxon>
        <taxon>Embryophyta</taxon>
        <taxon>Tracheophyta</taxon>
        <taxon>Spermatophyta</taxon>
        <taxon>Magnoliopsida</taxon>
        <taxon>Liliopsida</taxon>
        <taxon>Asparagales</taxon>
        <taxon>Iridaceae</taxon>
        <taxon>Iridoideae</taxon>
        <taxon>Irideae</taxon>
        <taxon>Iris</taxon>
    </lineage>
</organism>
<sequence length="394" mass="41276">MATVNPFDLLGDDDNDDPTQLIAAQQQKIASATKKAAPAAAGAAPASGKLPTKPLPPSQAVREAKSNFGAPRGGGGGRGGPGRGRGGRGGVPFQDRDSGNGNANGFAGNYGGGGYGGGGYGGGGYGGGGAGAGGEEGGNRERAPYGGPRQPFRGGPRRGGYGNVDGEAGGDPERPRRTYERRSGTGRGNEVKRDGAGRGNWGSATDDAFQQETEENVNVDEKVVVNLEKQTENDPPSAETGKETKEGQENEAEKEEDKEMTLEEYEKIREEKRKALLALKAEERKVEIDKELKSMQQLSLKKGNDEIFIKLGSDKEKKKETADRDEKVKKSLSINEFLKPAEGERYYSPGGRGRGRGRGERGPFRGGFGAGGTANVASAPPIEDPGHFPTLGGK</sequence>
<dbReference type="PANTHER" id="PTHR12299:SF17">
    <property type="entry name" value="AT19571P-RELATED"/>
    <property type="match status" value="1"/>
</dbReference>
<feature type="compositionally biased region" description="Gly residues" evidence="3">
    <location>
        <begin position="108"/>
        <end position="136"/>
    </location>
</feature>
<dbReference type="InterPro" id="IPR019084">
    <property type="entry name" value="STM1-like_N"/>
</dbReference>
<comment type="subcellular location">
    <subcellularLocation>
        <location evidence="1">Cytoplasm</location>
    </subcellularLocation>
</comment>
<evidence type="ECO:0000313" key="6">
    <source>
        <dbReference type="Proteomes" id="UP001140949"/>
    </source>
</evidence>
<dbReference type="EMBL" id="JANAVB010042217">
    <property type="protein sequence ID" value="KAJ6794610.1"/>
    <property type="molecule type" value="Genomic_DNA"/>
</dbReference>
<feature type="compositionally biased region" description="Low complexity" evidence="3">
    <location>
        <begin position="144"/>
        <end position="154"/>
    </location>
</feature>
<feature type="region of interest" description="Disordered" evidence="3">
    <location>
        <begin position="31"/>
        <end position="262"/>
    </location>
</feature>
<evidence type="ECO:0000256" key="1">
    <source>
        <dbReference type="ARBA" id="ARBA00004496"/>
    </source>
</evidence>
<feature type="compositionally biased region" description="Basic and acidic residues" evidence="3">
    <location>
        <begin position="171"/>
        <end position="196"/>
    </location>
</feature>
<evidence type="ECO:0000259" key="4">
    <source>
        <dbReference type="SMART" id="SM01233"/>
    </source>
</evidence>
<feature type="domain" description="Hyaluronan/mRNA-binding protein" evidence="4">
    <location>
        <begin position="175"/>
        <end position="287"/>
    </location>
</feature>
<dbReference type="PANTHER" id="PTHR12299">
    <property type="entry name" value="HYALURONIC ACID-BINDING PROTEIN 4"/>
    <property type="match status" value="1"/>
</dbReference>
<feature type="compositionally biased region" description="Gly residues" evidence="3">
    <location>
        <begin position="157"/>
        <end position="169"/>
    </location>
</feature>
<dbReference type="SMART" id="SM01233">
    <property type="entry name" value="HABP4_PAI-RBP1"/>
    <property type="match status" value="1"/>
</dbReference>
<name>A0AAX6DS28_IRIPA</name>
<reference evidence="5" key="1">
    <citation type="journal article" date="2023" name="GigaByte">
        <title>Genome assembly of the bearded iris, Iris pallida Lam.</title>
        <authorList>
            <person name="Bruccoleri R.E."/>
            <person name="Oakeley E.J."/>
            <person name="Faust A.M.E."/>
            <person name="Altorfer M."/>
            <person name="Dessus-Babus S."/>
            <person name="Burckhardt D."/>
            <person name="Oertli M."/>
            <person name="Naumann U."/>
            <person name="Petersen F."/>
            <person name="Wong J."/>
        </authorList>
    </citation>
    <scope>NUCLEOTIDE SEQUENCE</scope>
    <source>
        <strain evidence="5">GSM-AAB239-AS_SAM_17_03QT</strain>
    </source>
</reference>
<evidence type="ECO:0000313" key="5">
    <source>
        <dbReference type="EMBL" id="KAJ6794610.1"/>
    </source>
</evidence>
<evidence type="ECO:0000256" key="2">
    <source>
        <dbReference type="ARBA" id="ARBA00022490"/>
    </source>
</evidence>
<dbReference type="AlphaFoldDB" id="A0AAX6DS28"/>
<dbReference type="GO" id="GO:0005737">
    <property type="term" value="C:cytoplasm"/>
    <property type="evidence" value="ECO:0007669"/>
    <property type="project" value="UniProtKB-SubCell"/>
</dbReference>
<comment type="caution">
    <text evidence="5">The sequence shown here is derived from an EMBL/GenBank/DDBJ whole genome shotgun (WGS) entry which is preliminary data.</text>
</comment>
<dbReference type="Gene3D" id="6.10.140.1040">
    <property type="match status" value="1"/>
</dbReference>
<proteinExistence type="predicted"/>
<protein>
    <submittedName>
        <fullName evidence="5">RGG repeats nuclear RNA binding protein A-like</fullName>
    </submittedName>
</protein>
<dbReference type="Proteomes" id="UP001140949">
    <property type="component" value="Unassembled WGS sequence"/>
</dbReference>
<dbReference type="GO" id="GO:0005634">
    <property type="term" value="C:nucleus"/>
    <property type="evidence" value="ECO:0007669"/>
    <property type="project" value="TreeGrafter"/>
</dbReference>
<feature type="region of interest" description="Disordered" evidence="3">
    <location>
        <begin position="342"/>
        <end position="394"/>
    </location>
</feature>
<dbReference type="Pfam" id="PF09598">
    <property type="entry name" value="Stm1_N"/>
    <property type="match status" value="1"/>
</dbReference>